<gene>
    <name evidence="1" type="ORF">DCF25_05405</name>
</gene>
<reference evidence="1 2" key="2">
    <citation type="submission" date="2018-06" db="EMBL/GenBank/DDBJ databases">
        <title>Metagenomic assembly of (sub)arctic Cyanobacteria and their associated microbiome from non-axenic cultures.</title>
        <authorList>
            <person name="Baurain D."/>
        </authorList>
    </citation>
    <scope>NUCLEOTIDE SEQUENCE [LARGE SCALE GENOMIC DNA]</scope>
    <source>
        <strain evidence="1">ULC129bin1</strain>
    </source>
</reference>
<organism evidence="1 2">
    <name type="scientific">Leptolyngbya foveolarum</name>
    <dbReference type="NCBI Taxonomy" id="47253"/>
    <lineage>
        <taxon>Bacteria</taxon>
        <taxon>Bacillati</taxon>
        <taxon>Cyanobacteriota</taxon>
        <taxon>Cyanophyceae</taxon>
        <taxon>Leptolyngbyales</taxon>
        <taxon>Leptolyngbyaceae</taxon>
        <taxon>Leptolyngbya group</taxon>
        <taxon>Leptolyngbya</taxon>
    </lineage>
</organism>
<accession>A0A2W4UL45</accession>
<reference evidence="2" key="1">
    <citation type="submission" date="2018-04" db="EMBL/GenBank/DDBJ databases">
        <authorList>
            <person name="Cornet L."/>
        </authorList>
    </citation>
    <scope>NUCLEOTIDE SEQUENCE [LARGE SCALE GENOMIC DNA]</scope>
</reference>
<evidence type="ECO:0000313" key="1">
    <source>
        <dbReference type="EMBL" id="PZO21172.1"/>
    </source>
</evidence>
<comment type="caution">
    <text evidence="1">The sequence shown here is derived from an EMBL/GenBank/DDBJ whole genome shotgun (WGS) entry which is preliminary data.</text>
</comment>
<dbReference type="AlphaFoldDB" id="A0A2W4UL45"/>
<dbReference type="Proteomes" id="UP000249354">
    <property type="component" value="Unassembled WGS sequence"/>
</dbReference>
<evidence type="ECO:0000313" key="2">
    <source>
        <dbReference type="Proteomes" id="UP000249354"/>
    </source>
</evidence>
<dbReference type="EMBL" id="QBMC01000022">
    <property type="protein sequence ID" value="PZO21172.1"/>
    <property type="molecule type" value="Genomic_DNA"/>
</dbReference>
<proteinExistence type="predicted"/>
<sequence length="188" mass="20771">MSDGDIDRVPVNQLITRYKLARSAVYKRMKDLGIDREKIGNRAYVSAEQLTELDALHDFIKVGGNVAEFIARRGSGCRQSAGATDEVGSSDLTISNSEMLTLMKVFAEELAAKIQPTDPLAYYESLESAAGKGWQLRTSELSNLLKLSLKEIDSYGTTFYEAGFAFNRVGFRSGGEGAWRVTKDNRRA</sequence>
<name>A0A2W4UL45_9CYAN</name>
<protein>
    <submittedName>
        <fullName evidence="1">Uncharacterized protein</fullName>
    </submittedName>
</protein>